<dbReference type="OrthoDB" id="678766at2"/>
<dbReference type="RefSeq" id="WP_099150840.1">
    <property type="nucleotide sequence ID" value="NZ_PDUD01000020.1"/>
</dbReference>
<reference evidence="1 2" key="1">
    <citation type="submission" date="2017-10" db="EMBL/GenBank/DDBJ databases">
        <title>The draft genome sequence of Lewinella nigricans NBRC 102662.</title>
        <authorList>
            <person name="Wang K."/>
        </authorList>
    </citation>
    <scope>NUCLEOTIDE SEQUENCE [LARGE SCALE GENOMIC DNA]</scope>
    <source>
        <strain evidence="1 2">NBRC 102662</strain>
    </source>
</reference>
<dbReference type="Proteomes" id="UP000223913">
    <property type="component" value="Unassembled WGS sequence"/>
</dbReference>
<name>A0A2D0NBK4_FLAN2</name>
<dbReference type="InterPro" id="IPR027396">
    <property type="entry name" value="DsrEFH-like"/>
</dbReference>
<dbReference type="Gene3D" id="3.40.1260.10">
    <property type="entry name" value="DsrEFH-like"/>
    <property type="match status" value="1"/>
</dbReference>
<sequence length="138" mass="15631">MKNYLITGIFLITCTLMQAQSQPIKVVFDLTSGNESTQESALRHLKLMSESYPDSEFELVVYGKALNMVLQEESTLAENIRFFEDRERISIKVCEVTMKRHGIEKTQLLTGVESVPDAIMEIVSKQAAGWGYIKEAHN</sequence>
<evidence type="ECO:0000313" key="2">
    <source>
        <dbReference type="Proteomes" id="UP000223913"/>
    </source>
</evidence>
<gene>
    <name evidence="1" type="ORF">CRP01_14840</name>
</gene>
<comment type="caution">
    <text evidence="1">The sequence shown here is derived from an EMBL/GenBank/DDBJ whole genome shotgun (WGS) entry which is preliminary data.</text>
</comment>
<proteinExistence type="predicted"/>
<evidence type="ECO:0000313" key="1">
    <source>
        <dbReference type="EMBL" id="PHN05750.1"/>
    </source>
</evidence>
<dbReference type="EMBL" id="PDUD01000020">
    <property type="protein sequence ID" value="PHN05750.1"/>
    <property type="molecule type" value="Genomic_DNA"/>
</dbReference>
<organism evidence="1 2">
    <name type="scientific">Flavilitoribacter nigricans (strain ATCC 23147 / DSM 23189 / NBRC 102662 / NCIMB 1420 / SS-2)</name>
    <name type="common">Lewinella nigricans</name>
    <dbReference type="NCBI Taxonomy" id="1122177"/>
    <lineage>
        <taxon>Bacteria</taxon>
        <taxon>Pseudomonadati</taxon>
        <taxon>Bacteroidota</taxon>
        <taxon>Saprospiria</taxon>
        <taxon>Saprospirales</taxon>
        <taxon>Lewinellaceae</taxon>
        <taxon>Flavilitoribacter</taxon>
    </lineage>
</organism>
<dbReference type="AlphaFoldDB" id="A0A2D0NBK4"/>
<dbReference type="Pfam" id="PF02635">
    <property type="entry name" value="DsrE"/>
    <property type="match status" value="1"/>
</dbReference>
<dbReference type="SUPFAM" id="SSF75169">
    <property type="entry name" value="DsrEFH-like"/>
    <property type="match status" value="1"/>
</dbReference>
<dbReference type="PANTHER" id="PTHR37691:SF1">
    <property type="entry name" value="BLR3518 PROTEIN"/>
    <property type="match status" value="1"/>
</dbReference>
<keyword evidence="2" id="KW-1185">Reference proteome</keyword>
<dbReference type="InterPro" id="IPR003787">
    <property type="entry name" value="Sulphur_relay_DsrE/F-like"/>
</dbReference>
<protein>
    <submittedName>
        <fullName evidence="1">Uncharacterized protein</fullName>
    </submittedName>
</protein>
<dbReference type="PANTHER" id="PTHR37691">
    <property type="entry name" value="BLR3518 PROTEIN"/>
    <property type="match status" value="1"/>
</dbReference>
<accession>A0A2D0NBK4</accession>